<evidence type="ECO:0000256" key="1">
    <source>
        <dbReference type="ARBA" id="ARBA00023172"/>
    </source>
</evidence>
<dbReference type="CDD" id="cd00397">
    <property type="entry name" value="DNA_BRE_C"/>
    <property type="match status" value="1"/>
</dbReference>
<comment type="caution">
    <text evidence="3">The sequence shown here is derived from an EMBL/GenBank/DDBJ whole genome shotgun (WGS) entry which is preliminary data.</text>
</comment>
<dbReference type="Pfam" id="PF00589">
    <property type="entry name" value="Phage_integrase"/>
    <property type="match status" value="1"/>
</dbReference>
<reference evidence="3 4" key="1">
    <citation type="submission" date="2017-02" db="EMBL/GenBank/DDBJ databases">
        <title>Draft genome of Acidibacillus ferrooxidans Huett2.</title>
        <authorList>
            <person name="Schopf S."/>
        </authorList>
    </citation>
    <scope>NUCLEOTIDE SEQUENCE [LARGE SCALE GENOMIC DNA]</scope>
    <source>
        <strain evidence="3 4">Huett2</strain>
    </source>
</reference>
<dbReference type="SUPFAM" id="SSF56349">
    <property type="entry name" value="DNA breaking-rejoining enzymes"/>
    <property type="match status" value="1"/>
</dbReference>
<evidence type="ECO:0000313" key="4">
    <source>
        <dbReference type="Proteomes" id="UP000190229"/>
    </source>
</evidence>
<dbReference type="GO" id="GO:0006310">
    <property type="term" value="P:DNA recombination"/>
    <property type="evidence" value="ECO:0007669"/>
    <property type="project" value="UniProtKB-KW"/>
</dbReference>
<accession>A0A1V4EW31</accession>
<gene>
    <name evidence="3" type="ORF">B2M26_01965</name>
</gene>
<dbReference type="EMBL" id="MWPS01000005">
    <property type="protein sequence ID" value="OPG17129.1"/>
    <property type="molecule type" value="Genomic_DNA"/>
</dbReference>
<dbReference type="Gene3D" id="1.10.443.10">
    <property type="entry name" value="Intergrase catalytic core"/>
    <property type="match status" value="1"/>
</dbReference>
<keyword evidence="4" id="KW-1185">Reference proteome</keyword>
<dbReference type="InterPro" id="IPR002104">
    <property type="entry name" value="Integrase_catalytic"/>
</dbReference>
<dbReference type="AlphaFoldDB" id="A0A1V4EW31"/>
<sequence length="134" mass="15276">MIWLDLCVDVWAHTSAAVLGNRGQVLQKYMKERGNAPTDALFVTIDNEPIAIGTIQKLIKQYGEQARIANVRVSPHTFRHTMGKYYILAGGDIFSLQRILGHSSMETVRIYVEMFSHDVNLQHSKFSFVEHRLS</sequence>
<dbReference type="RefSeq" id="WP_067560713.1">
    <property type="nucleotide sequence ID" value="NZ_LSUQ01000002.1"/>
</dbReference>
<organism evidence="3 4">
    <name type="scientific">Ferroacidibacillus organovorans</name>
    <dbReference type="NCBI Taxonomy" id="1765683"/>
    <lineage>
        <taxon>Bacteria</taxon>
        <taxon>Bacillati</taxon>
        <taxon>Bacillota</taxon>
        <taxon>Bacilli</taxon>
        <taxon>Bacillales</taxon>
        <taxon>Alicyclobacillaceae</taxon>
        <taxon>Ferroacidibacillus</taxon>
    </lineage>
</organism>
<dbReference type="Proteomes" id="UP000190229">
    <property type="component" value="Unassembled WGS sequence"/>
</dbReference>
<dbReference type="InterPro" id="IPR013762">
    <property type="entry name" value="Integrase-like_cat_sf"/>
</dbReference>
<dbReference type="OrthoDB" id="107900at2"/>
<evidence type="ECO:0000259" key="2">
    <source>
        <dbReference type="PROSITE" id="PS51898"/>
    </source>
</evidence>
<keyword evidence="1" id="KW-0233">DNA recombination</keyword>
<name>A0A1V4EW31_9BACL</name>
<dbReference type="GO" id="GO:0003677">
    <property type="term" value="F:DNA binding"/>
    <property type="evidence" value="ECO:0007669"/>
    <property type="project" value="InterPro"/>
</dbReference>
<dbReference type="PROSITE" id="PS51898">
    <property type="entry name" value="TYR_RECOMBINASE"/>
    <property type="match status" value="1"/>
</dbReference>
<feature type="domain" description="Tyr recombinase" evidence="2">
    <location>
        <begin position="1"/>
        <end position="125"/>
    </location>
</feature>
<proteinExistence type="predicted"/>
<protein>
    <recommendedName>
        <fullName evidence="2">Tyr recombinase domain-containing protein</fullName>
    </recommendedName>
</protein>
<evidence type="ECO:0000313" key="3">
    <source>
        <dbReference type="EMBL" id="OPG17129.1"/>
    </source>
</evidence>
<dbReference type="GO" id="GO:0015074">
    <property type="term" value="P:DNA integration"/>
    <property type="evidence" value="ECO:0007669"/>
    <property type="project" value="InterPro"/>
</dbReference>
<dbReference type="InterPro" id="IPR011010">
    <property type="entry name" value="DNA_brk_join_enz"/>
</dbReference>